<comment type="caution">
    <text evidence="8">The sequence shown here is derived from an EMBL/GenBank/DDBJ whole genome shotgun (WGS) entry which is preliminary data.</text>
</comment>
<dbReference type="AlphaFoldDB" id="A0A177B7U5"/>
<evidence type="ECO:0000313" key="9">
    <source>
        <dbReference type="Proteomes" id="UP000078046"/>
    </source>
</evidence>
<dbReference type="OrthoDB" id="626167at2759"/>
<evidence type="ECO:0000256" key="1">
    <source>
        <dbReference type="ARBA" id="ARBA00004496"/>
    </source>
</evidence>
<reference evidence="8 9" key="1">
    <citation type="submission" date="2016-04" db="EMBL/GenBank/DDBJ databases">
        <title>The genome of Intoshia linei affirms orthonectids as highly simplified spiralians.</title>
        <authorList>
            <person name="Mikhailov K.V."/>
            <person name="Slusarev G.S."/>
            <person name="Nikitin M.A."/>
            <person name="Logacheva M.D."/>
            <person name="Penin A."/>
            <person name="Aleoshin V."/>
            <person name="Panchin Y.V."/>
        </authorList>
    </citation>
    <scope>NUCLEOTIDE SEQUENCE [LARGE SCALE GENOMIC DNA]</scope>
    <source>
        <strain evidence="8">Intl2013</strain>
        <tissue evidence="8">Whole animal</tissue>
    </source>
</reference>
<evidence type="ECO:0000256" key="3">
    <source>
        <dbReference type="ARBA" id="ARBA00022737"/>
    </source>
</evidence>
<evidence type="ECO:0000256" key="4">
    <source>
        <dbReference type="ARBA" id="ARBA00022803"/>
    </source>
</evidence>
<comment type="function">
    <text evidence="6">Axonemal protein which is implicated in axonemal and/or peri-axonemal structure assembly and regulates flagellum assembly and beating and therefore sperm motility.</text>
</comment>
<name>A0A177B7U5_9BILA</name>
<sequence length="474" mass="54262">MSSTKSHSNYLIANSKGTDVGRSESALERVYLKCSYNNNDRCIFSNVVSNPSQSHLLHNLPVMSLIETREYRRDFYENELIRTLCTGHHESYSEIFNLIYLEEKYKINENPNDKTVLLKNDHEKFKKLVRGLTTLEDAKLENNTEKQYDEMQKLANHFREIGDKFLAHHFFEKCLECALSVVKPESKLVAMSYCNLALSFENNGEFAEAIKHMVAFYTTSDKEKSWMNDDNSLFLYQVASNHLSRLYSQVSDDAKKNKNETNHLINARLSYSSAMTSEIGDTIARSSYKLGIALKNNNEIEEALIILEKYMMLCVTYENQRGAGQACLSIAQCYIIIKNYESSIEFLEKYLKVAESTGFDDMICNACSHLGSLYNMLAQYDKAVEYFNKSYSIARSIDDNKTIGDSCVLFGIALGYKTLNKLSLNISRSVSDKESIQHVEANERCTYSAFSNIKSALKNILNWKDIRLNIPKSE</sequence>
<evidence type="ECO:0000256" key="7">
    <source>
        <dbReference type="PROSITE-ProRule" id="PRU00339"/>
    </source>
</evidence>
<dbReference type="PROSITE" id="PS50005">
    <property type="entry name" value="TPR"/>
    <property type="match status" value="1"/>
</dbReference>
<keyword evidence="3" id="KW-0677">Repeat</keyword>
<evidence type="ECO:0000256" key="5">
    <source>
        <dbReference type="ARBA" id="ARBA00040665"/>
    </source>
</evidence>
<keyword evidence="2" id="KW-0963">Cytoplasm</keyword>
<dbReference type="Pfam" id="PF13424">
    <property type="entry name" value="TPR_12"/>
    <property type="match status" value="1"/>
</dbReference>
<dbReference type="Gene3D" id="1.25.40.10">
    <property type="entry name" value="Tetratricopeptide repeat domain"/>
    <property type="match status" value="2"/>
</dbReference>
<dbReference type="PANTHER" id="PTHR46630">
    <property type="entry name" value="TETRATRICOPEPTIDE REPEAT PROTEIN 29"/>
    <property type="match status" value="1"/>
</dbReference>
<evidence type="ECO:0000313" key="8">
    <source>
        <dbReference type="EMBL" id="OAF70326.1"/>
    </source>
</evidence>
<evidence type="ECO:0000256" key="6">
    <source>
        <dbReference type="ARBA" id="ARBA00044739"/>
    </source>
</evidence>
<dbReference type="EMBL" id="LWCA01000160">
    <property type="protein sequence ID" value="OAF70326.1"/>
    <property type="molecule type" value="Genomic_DNA"/>
</dbReference>
<dbReference type="SMART" id="SM00028">
    <property type="entry name" value="TPR"/>
    <property type="match status" value="4"/>
</dbReference>
<gene>
    <name evidence="8" type="ORF">A3Q56_01963</name>
</gene>
<feature type="repeat" description="TPR" evidence="7">
    <location>
        <begin position="364"/>
        <end position="397"/>
    </location>
</feature>
<dbReference type="GO" id="GO:0005737">
    <property type="term" value="C:cytoplasm"/>
    <property type="evidence" value="ECO:0007669"/>
    <property type="project" value="UniProtKB-SubCell"/>
</dbReference>
<dbReference type="GO" id="GO:0005929">
    <property type="term" value="C:cilium"/>
    <property type="evidence" value="ECO:0007669"/>
    <property type="project" value="TreeGrafter"/>
</dbReference>
<evidence type="ECO:0000256" key="2">
    <source>
        <dbReference type="ARBA" id="ARBA00022490"/>
    </source>
</evidence>
<proteinExistence type="predicted"/>
<comment type="subcellular location">
    <subcellularLocation>
        <location evidence="1">Cytoplasm</location>
    </subcellularLocation>
</comment>
<accession>A0A177B7U5</accession>
<dbReference type="InterPro" id="IPR019734">
    <property type="entry name" value="TPR_rpt"/>
</dbReference>
<dbReference type="PANTHER" id="PTHR46630:SF1">
    <property type="entry name" value="TETRATRICOPEPTIDE REPEAT PROTEIN 29"/>
    <property type="match status" value="1"/>
</dbReference>
<keyword evidence="4 7" id="KW-0802">TPR repeat</keyword>
<keyword evidence="9" id="KW-1185">Reference proteome</keyword>
<dbReference type="SUPFAM" id="SSF48452">
    <property type="entry name" value="TPR-like"/>
    <property type="match status" value="1"/>
</dbReference>
<protein>
    <recommendedName>
        <fullName evidence="5">Tetratricopeptide repeat protein 29</fullName>
    </recommendedName>
</protein>
<dbReference type="InterPro" id="IPR051476">
    <property type="entry name" value="Bac_ResReg_Asp_Phosphatase"/>
</dbReference>
<dbReference type="Proteomes" id="UP000078046">
    <property type="component" value="Unassembled WGS sequence"/>
</dbReference>
<organism evidence="8 9">
    <name type="scientific">Intoshia linei</name>
    <dbReference type="NCBI Taxonomy" id="1819745"/>
    <lineage>
        <taxon>Eukaryota</taxon>
        <taxon>Metazoa</taxon>
        <taxon>Spiralia</taxon>
        <taxon>Lophotrochozoa</taxon>
        <taxon>Mesozoa</taxon>
        <taxon>Orthonectida</taxon>
        <taxon>Rhopaluridae</taxon>
        <taxon>Intoshia</taxon>
    </lineage>
</organism>
<dbReference type="InterPro" id="IPR011990">
    <property type="entry name" value="TPR-like_helical_dom_sf"/>
</dbReference>
<dbReference type="GO" id="GO:0003341">
    <property type="term" value="P:cilium movement"/>
    <property type="evidence" value="ECO:0007669"/>
    <property type="project" value="TreeGrafter"/>
</dbReference>